<dbReference type="EMBL" id="JACJIA010000013">
    <property type="protein sequence ID" value="MBA8955867.1"/>
    <property type="molecule type" value="Genomic_DNA"/>
</dbReference>
<dbReference type="RefSeq" id="WP_182847815.1">
    <property type="nucleotide sequence ID" value="NZ_BAAALP010000026.1"/>
</dbReference>
<evidence type="ECO:0000313" key="1">
    <source>
        <dbReference type="EMBL" id="MBA8955867.1"/>
    </source>
</evidence>
<gene>
    <name evidence="1" type="ORF">HNR61_007549</name>
</gene>
<name>A0A7W3LX43_ACTNM</name>
<keyword evidence="2" id="KW-1185">Reference proteome</keyword>
<sequence>MLEQTTNAAIVEAATFAVSSAFLRTEGSPHPRLLALAAAYVDDADQPLQLRVRMLSAIGHSQSPEATAHLLRALHRPEVQFQTQAAFDLAHGDHLEAHRELLERVAASWPDDASYLAEEVRRVLAGEDD</sequence>
<accession>A0A7W3LX43</accession>
<proteinExistence type="predicted"/>
<evidence type="ECO:0000313" key="2">
    <source>
        <dbReference type="Proteomes" id="UP000572680"/>
    </source>
</evidence>
<dbReference type="Proteomes" id="UP000572680">
    <property type="component" value="Unassembled WGS sequence"/>
</dbReference>
<protein>
    <submittedName>
        <fullName evidence="1">HEAT repeat protein</fullName>
    </submittedName>
</protein>
<comment type="caution">
    <text evidence="1">The sequence shown here is derived from an EMBL/GenBank/DDBJ whole genome shotgun (WGS) entry which is preliminary data.</text>
</comment>
<organism evidence="1 2">
    <name type="scientific">Actinomadura namibiensis</name>
    <dbReference type="NCBI Taxonomy" id="182080"/>
    <lineage>
        <taxon>Bacteria</taxon>
        <taxon>Bacillati</taxon>
        <taxon>Actinomycetota</taxon>
        <taxon>Actinomycetes</taxon>
        <taxon>Streptosporangiales</taxon>
        <taxon>Thermomonosporaceae</taxon>
        <taxon>Actinomadura</taxon>
    </lineage>
</organism>
<dbReference type="AlphaFoldDB" id="A0A7W3LX43"/>
<reference evidence="1 2" key="1">
    <citation type="submission" date="2020-08" db="EMBL/GenBank/DDBJ databases">
        <title>Genomic Encyclopedia of Type Strains, Phase IV (KMG-IV): sequencing the most valuable type-strain genomes for metagenomic binning, comparative biology and taxonomic classification.</title>
        <authorList>
            <person name="Goeker M."/>
        </authorList>
    </citation>
    <scope>NUCLEOTIDE SEQUENCE [LARGE SCALE GENOMIC DNA]</scope>
    <source>
        <strain evidence="1 2">DSM 44197</strain>
    </source>
</reference>